<proteinExistence type="predicted"/>
<accession>A0A2M9ZML1</accession>
<dbReference type="PANTHER" id="PTHR14097:SF7">
    <property type="entry name" value="OXIDOREDUCTASE HTATIP2"/>
    <property type="match status" value="1"/>
</dbReference>
<name>A0A2M9ZML1_9LEPT</name>
<protein>
    <submittedName>
        <fullName evidence="3">Nucleoside-diphosphate sugar epimerase</fullName>
    </submittedName>
</protein>
<dbReference type="SUPFAM" id="SSF51735">
    <property type="entry name" value="NAD(P)-binding Rossmann-fold domains"/>
    <property type="match status" value="1"/>
</dbReference>
<comment type="caution">
    <text evidence="3">The sequence shown here is derived from an EMBL/GenBank/DDBJ whole genome shotgun (WGS) entry which is preliminary data.</text>
</comment>
<evidence type="ECO:0000313" key="5">
    <source>
        <dbReference type="Proteomes" id="UP000231990"/>
    </source>
</evidence>
<dbReference type="Gene3D" id="3.40.50.720">
    <property type="entry name" value="NAD(P)-binding Rossmann-like Domain"/>
    <property type="match status" value="1"/>
</dbReference>
<dbReference type="CDD" id="cd05250">
    <property type="entry name" value="CC3_like_SDR_a"/>
    <property type="match status" value="1"/>
</dbReference>
<evidence type="ECO:0000259" key="1">
    <source>
        <dbReference type="Pfam" id="PF13460"/>
    </source>
</evidence>
<dbReference type="PANTHER" id="PTHR14097">
    <property type="entry name" value="OXIDOREDUCTASE HTATIP2"/>
    <property type="match status" value="1"/>
</dbReference>
<reference evidence="4 5" key="1">
    <citation type="submission" date="2017-07" db="EMBL/GenBank/DDBJ databases">
        <title>Leptospira spp. isolated from tropical soils.</title>
        <authorList>
            <person name="Thibeaux R."/>
            <person name="Iraola G."/>
            <person name="Ferres I."/>
            <person name="Bierque E."/>
            <person name="Girault D."/>
            <person name="Soupe-Gilbert M.-E."/>
            <person name="Picardeau M."/>
            <person name="Goarant C."/>
        </authorList>
    </citation>
    <scope>NUCLEOTIDE SEQUENCE [LARGE SCALE GENOMIC DNA]</scope>
    <source>
        <strain evidence="3 5">FH1-B-B1</strain>
        <strain evidence="2 4">FH1-B-C1</strain>
    </source>
</reference>
<keyword evidence="4" id="KW-1185">Reference proteome</keyword>
<dbReference type="Pfam" id="PF13460">
    <property type="entry name" value="NAD_binding_10"/>
    <property type="match status" value="1"/>
</dbReference>
<evidence type="ECO:0000313" key="3">
    <source>
        <dbReference type="EMBL" id="PJZ73193.1"/>
    </source>
</evidence>
<dbReference type="AlphaFoldDB" id="A0A2M9ZML1"/>
<feature type="domain" description="NAD(P)-binding" evidence="1">
    <location>
        <begin position="10"/>
        <end position="166"/>
    </location>
</feature>
<dbReference type="Proteomes" id="UP000231990">
    <property type="component" value="Unassembled WGS sequence"/>
</dbReference>
<dbReference type="EMBL" id="NPDY01000021">
    <property type="protein sequence ID" value="PJZ68496.1"/>
    <property type="molecule type" value="Genomic_DNA"/>
</dbReference>
<dbReference type="InterPro" id="IPR016040">
    <property type="entry name" value="NAD(P)-bd_dom"/>
</dbReference>
<sequence length="238" mass="26676">MKSRIAIIAGGTGLIGRHLIQELLLDNEWEKVYVLVRKPSPWEHSKLVPIQMNWDDLQSYHFPKDATHAFCALGTTMNRAGSKENFRKVDYQYVIDFAKAAKSSQITHFSVVSALGADANSFVFYNKVKGEMEASLKSLGFIYLGIFRPSLLEGDREEFRFGEKLGSFFAKLINPLLFGPLRKYRSILGFVVAKAMLNAAWALDGGTFVFESDKIAELGSADSRTRISEILKNILPSN</sequence>
<evidence type="ECO:0000313" key="4">
    <source>
        <dbReference type="Proteomes" id="UP000231962"/>
    </source>
</evidence>
<gene>
    <name evidence="2" type="ORF">CH360_15885</name>
    <name evidence="3" type="ORF">CH373_09385</name>
</gene>
<evidence type="ECO:0000313" key="2">
    <source>
        <dbReference type="EMBL" id="PJZ68496.1"/>
    </source>
</evidence>
<dbReference type="RefSeq" id="WP_100715044.1">
    <property type="nucleotide sequence ID" value="NZ_NPDY01000021.1"/>
</dbReference>
<dbReference type="Proteomes" id="UP000231962">
    <property type="component" value="Unassembled WGS sequence"/>
</dbReference>
<dbReference type="InterPro" id="IPR036291">
    <property type="entry name" value="NAD(P)-bd_dom_sf"/>
</dbReference>
<dbReference type="OrthoDB" id="9798632at2"/>
<dbReference type="EMBL" id="NPDZ01000005">
    <property type="protein sequence ID" value="PJZ73193.1"/>
    <property type="molecule type" value="Genomic_DNA"/>
</dbReference>
<organism evidence="3 5">
    <name type="scientific">Leptospira perolatii</name>
    <dbReference type="NCBI Taxonomy" id="2023191"/>
    <lineage>
        <taxon>Bacteria</taxon>
        <taxon>Pseudomonadati</taxon>
        <taxon>Spirochaetota</taxon>
        <taxon>Spirochaetia</taxon>
        <taxon>Leptospirales</taxon>
        <taxon>Leptospiraceae</taxon>
        <taxon>Leptospira</taxon>
    </lineage>
</organism>